<dbReference type="AlphaFoldDB" id="A0A931IGS6"/>
<keyword evidence="1" id="KW-0472">Membrane</keyword>
<keyword evidence="1" id="KW-0812">Transmembrane</keyword>
<gene>
    <name evidence="2" type="ORF">IT779_24275</name>
</gene>
<dbReference type="Proteomes" id="UP000655751">
    <property type="component" value="Unassembled WGS sequence"/>
</dbReference>
<keyword evidence="3" id="KW-1185">Reference proteome</keyword>
<evidence type="ECO:0000313" key="2">
    <source>
        <dbReference type="EMBL" id="MBH0779388.1"/>
    </source>
</evidence>
<feature type="transmembrane region" description="Helical" evidence="1">
    <location>
        <begin position="12"/>
        <end position="31"/>
    </location>
</feature>
<proteinExistence type="predicted"/>
<name>A0A931IGS6_9NOCA</name>
<keyword evidence="1" id="KW-1133">Transmembrane helix</keyword>
<dbReference type="RefSeq" id="WP_196151695.1">
    <property type="nucleotide sequence ID" value="NZ_JADMLG010000010.1"/>
</dbReference>
<accession>A0A931IGS6</accession>
<reference evidence="2" key="1">
    <citation type="submission" date="2020-11" db="EMBL/GenBank/DDBJ databases">
        <title>Nocardia NEAU-351.nov., a novel actinomycete isolated from the cow dung.</title>
        <authorList>
            <person name="Zhang X."/>
        </authorList>
    </citation>
    <scope>NUCLEOTIDE SEQUENCE</scope>
    <source>
        <strain evidence="2">NEAU-351</strain>
    </source>
</reference>
<evidence type="ECO:0000313" key="3">
    <source>
        <dbReference type="Proteomes" id="UP000655751"/>
    </source>
</evidence>
<comment type="caution">
    <text evidence="2">The sequence shown here is derived from an EMBL/GenBank/DDBJ whole genome shotgun (WGS) entry which is preliminary data.</text>
</comment>
<sequence length="65" mass="7165">MSGHEEPGYVDRFVGACLKVLAGAFALYVAVQVVQSVMWPVIIIVGSAALIWLVVVVIRTLHERW</sequence>
<organism evidence="2 3">
    <name type="scientific">Nocardia bovistercoris</name>
    <dbReference type="NCBI Taxonomy" id="2785916"/>
    <lineage>
        <taxon>Bacteria</taxon>
        <taxon>Bacillati</taxon>
        <taxon>Actinomycetota</taxon>
        <taxon>Actinomycetes</taxon>
        <taxon>Mycobacteriales</taxon>
        <taxon>Nocardiaceae</taxon>
        <taxon>Nocardia</taxon>
    </lineage>
</organism>
<evidence type="ECO:0000256" key="1">
    <source>
        <dbReference type="SAM" id="Phobius"/>
    </source>
</evidence>
<dbReference type="EMBL" id="JADMLG010000010">
    <property type="protein sequence ID" value="MBH0779388.1"/>
    <property type="molecule type" value="Genomic_DNA"/>
</dbReference>
<feature type="transmembrane region" description="Helical" evidence="1">
    <location>
        <begin position="37"/>
        <end position="58"/>
    </location>
</feature>
<protein>
    <submittedName>
        <fullName evidence="2">Uncharacterized protein</fullName>
    </submittedName>
</protein>